<dbReference type="RefSeq" id="XP_033598543.1">
    <property type="nucleotide sequence ID" value="XM_033748356.1"/>
</dbReference>
<dbReference type="InterPro" id="IPR038883">
    <property type="entry name" value="AN11006-like"/>
</dbReference>
<protein>
    <recommendedName>
        <fullName evidence="1">DUF7730 domain-containing protein</fullName>
    </recommendedName>
</protein>
<evidence type="ECO:0000313" key="3">
    <source>
        <dbReference type="Proteomes" id="UP000799437"/>
    </source>
</evidence>
<dbReference type="InterPro" id="IPR056632">
    <property type="entry name" value="DUF7730"/>
</dbReference>
<dbReference type="OrthoDB" id="62952at2759"/>
<proteinExistence type="predicted"/>
<feature type="domain" description="DUF7730" evidence="1">
    <location>
        <begin position="6"/>
        <end position="118"/>
    </location>
</feature>
<dbReference type="PANTHER" id="PTHR42085:SF7">
    <property type="entry name" value="F-BOX DOMAIN-CONTAINING PROTEIN"/>
    <property type="match status" value="1"/>
</dbReference>
<dbReference type="Pfam" id="PF24864">
    <property type="entry name" value="DUF7730"/>
    <property type="match status" value="1"/>
</dbReference>
<accession>A0A6A6VZL5</accession>
<sequence>MSFVSQQPQSPLFFTLPLEIRQQIYAHLLPSTTTITQDTSTKSRFPSLRSPFPSEYPSTDFLEKNFSDVRSKPIDNGIVWQRGCTSLLAVNKQMHFECADQMYGTNTFVINISYNCIKFAYRWIVLASNLMPNRDLPFLGFRIGYLARIRNYVVHVEQVDSYTGMVKYNCGGPGLPAGLRQQVSMLVSVMASATESKPLHRLHIYLLDSNQGQIRRLRSIPIQAESNGKPWTVLDPFKVLRNVRMPTITGAVPFDYANGLQEAMQS</sequence>
<evidence type="ECO:0000313" key="2">
    <source>
        <dbReference type="EMBL" id="KAF2756092.1"/>
    </source>
</evidence>
<dbReference type="PANTHER" id="PTHR42085">
    <property type="entry name" value="F-BOX DOMAIN-CONTAINING PROTEIN"/>
    <property type="match status" value="1"/>
</dbReference>
<reference evidence="2" key="1">
    <citation type="journal article" date="2020" name="Stud. Mycol.">
        <title>101 Dothideomycetes genomes: a test case for predicting lifestyles and emergence of pathogens.</title>
        <authorList>
            <person name="Haridas S."/>
            <person name="Albert R."/>
            <person name="Binder M."/>
            <person name="Bloem J."/>
            <person name="Labutti K."/>
            <person name="Salamov A."/>
            <person name="Andreopoulos B."/>
            <person name="Baker S."/>
            <person name="Barry K."/>
            <person name="Bills G."/>
            <person name="Bluhm B."/>
            <person name="Cannon C."/>
            <person name="Castanera R."/>
            <person name="Culley D."/>
            <person name="Daum C."/>
            <person name="Ezra D."/>
            <person name="Gonzalez J."/>
            <person name="Henrissat B."/>
            <person name="Kuo A."/>
            <person name="Liang C."/>
            <person name="Lipzen A."/>
            <person name="Lutzoni F."/>
            <person name="Magnuson J."/>
            <person name="Mondo S."/>
            <person name="Nolan M."/>
            <person name="Ohm R."/>
            <person name="Pangilinan J."/>
            <person name="Park H.-J."/>
            <person name="Ramirez L."/>
            <person name="Alfaro M."/>
            <person name="Sun H."/>
            <person name="Tritt A."/>
            <person name="Yoshinaga Y."/>
            <person name="Zwiers L.-H."/>
            <person name="Turgeon B."/>
            <person name="Goodwin S."/>
            <person name="Spatafora J."/>
            <person name="Crous P."/>
            <person name="Grigoriev I."/>
        </authorList>
    </citation>
    <scope>NUCLEOTIDE SEQUENCE</scope>
    <source>
        <strain evidence="2">CBS 121739</strain>
    </source>
</reference>
<gene>
    <name evidence="2" type="ORF">EJ05DRAFT_512652</name>
</gene>
<dbReference type="AlphaFoldDB" id="A0A6A6VZL5"/>
<evidence type="ECO:0000259" key="1">
    <source>
        <dbReference type="Pfam" id="PF24864"/>
    </source>
</evidence>
<dbReference type="GeneID" id="54489410"/>
<dbReference type="EMBL" id="ML996576">
    <property type="protein sequence ID" value="KAF2756092.1"/>
    <property type="molecule type" value="Genomic_DNA"/>
</dbReference>
<dbReference type="Proteomes" id="UP000799437">
    <property type="component" value="Unassembled WGS sequence"/>
</dbReference>
<organism evidence="2 3">
    <name type="scientific">Pseudovirgaria hyperparasitica</name>
    <dbReference type="NCBI Taxonomy" id="470096"/>
    <lineage>
        <taxon>Eukaryota</taxon>
        <taxon>Fungi</taxon>
        <taxon>Dikarya</taxon>
        <taxon>Ascomycota</taxon>
        <taxon>Pezizomycotina</taxon>
        <taxon>Dothideomycetes</taxon>
        <taxon>Dothideomycetes incertae sedis</taxon>
        <taxon>Acrospermales</taxon>
        <taxon>Acrospermaceae</taxon>
        <taxon>Pseudovirgaria</taxon>
    </lineage>
</organism>
<name>A0A6A6VZL5_9PEZI</name>
<keyword evidence="3" id="KW-1185">Reference proteome</keyword>